<dbReference type="SUPFAM" id="SSF53271">
    <property type="entry name" value="PRTase-like"/>
    <property type="match status" value="1"/>
</dbReference>
<evidence type="ECO:0008006" key="3">
    <source>
        <dbReference type="Google" id="ProtNLM"/>
    </source>
</evidence>
<dbReference type="RefSeq" id="WP_336246001.1">
    <property type="nucleotide sequence ID" value="NZ_CAJHOE010000004.1"/>
</dbReference>
<dbReference type="CDD" id="cd06223">
    <property type="entry name" value="PRTases_typeI"/>
    <property type="match status" value="1"/>
</dbReference>
<comment type="caution">
    <text evidence="1">The sequence shown here is derived from an EMBL/GenBank/DDBJ whole genome shotgun (WGS) entry which is preliminary data.</text>
</comment>
<organism evidence="1 2">
    <name type="scientific">Campylobacter suis</name>
    <dbReference type="NCBI Taxonomy" id="2790657"/>
    <lineage>
        <taxon>Bacteria</taxon>
        <taxon>Pseudomonadati</taxon>
        <taxon>Campylobacterota</taxon>
        <taxon>Epsilonproteobacteria</taxon>
        <taxon>Campylobacterales</taxon>
        <taxon>Campylobacteraceae</taxon>
        <taxon>Campylobacter</taxon>
    </lineage>
</organism>
<dbReference type="Gene3D" id="3.30.1310.20">
    <property type="entry name" value="PRTase-like"/>
    <property type="match status" value="1"/>
</dbReference>
<sequence>MENTITFKDQADAANKLFEILPKKDLVDRKTLVICMSLESVIMVDEICKNLGLNYEMLFSECISAPNNPECTIAVVSETEEIVLNDALIRAFEISYDFVYGEAHRKYEEKILKNIYKFRKGNLIGDLRNRNVIIMDEGCESGLTALVCAKTLIKEGVKSIAYATPVIASDVALSLSSVIDTIYTVDKILHFIDVDSCYESKLDATDECILQILEDSPKYLPLQKQQKGDEE</sequence>
<dbReference type="InterPro" id="IPR029057">
    <property type="entry name" value="PRTase-like"/>
</dbReference>
<protein>
    <recommendedName>
        <fullName evidence="3">Sodium:proton antiporter</fullName>
    </recommendedName>
</protein>
<name>A0ABN7KBR3_9BACT</name>
<accession>A0ABN7KBR3</accession>
<dbReference type="Gene3D" id="3.40.50.2020">
    <property type="match status" value="1"/>
</dbReference>
<gene>
    <name evidence="1" type="ORF">LMG8286_01564</name>
</gene>
<dbReference type="Proteomes" id="UP000789359">
    <property type="component" value="Unassembled WGS sequence"/>
</dbReference>
<evidence type="ECO:0000313" key="1">
    <source>
        <dbReference type="EMBL" id="CAD7288863.1"/>
    </source>
</evidence>
<dbReference type="EMBL" id="CAJHOE010000004">
    <property type="protein sequence ID" value="CAD7288863.1"/>
    <property type="molecule type" value="Genomic_DNA"/>
</dbReference>
<reference evidence="1 2" key="1">
    <citation type="submission" date="2020-11" db="EMBL/GenBank/DDBJ databases">
        <authorList>
            <person name="Peeters C."/>
        </authorList>
    </citation>
    <scope>NUCLEOTIDE SEQUENCE [LARGE SCALE GENOMIC DNA]</scope>
    <source>
        <strain evidence="1 2">LMG 8286</strain>
    </source>
</reference>
<dbReference type="InterPro" id="IPR000836">
    <property type="entry name" value="PRTase_dom"/>
</dbReference>
<keyword evidence="2" id="KW-1185">Reference proteome</keyword>
<evidence type="ECO:0000313" key="2">
    <source>
        <dbReference type="Proteomes" id="UP000789359"/>
    </source>
</evidence>
<proteinExistence type="predicted"/>